<dbReference type="PANTHER" id="PTHR43116">
    <property type="entry name" value="PEPTIDE CHAIN RELEASE FACTOR 2"/>
    <property type="match status" value="1"/>
</dbReference>
<gene>
    <name evidence="6 9" type="primary">prfB</name>
    <name evidence="9" type="ORF">GTO91_06870</name>
</gene>
<keyword evidence="6" id="KW-0963">Cytoplasm</keyword>
<dbReference type="InterPro" id="IPR005139">
    <property type="entry name" value="PCRF"/>
</dbReference>
<dbReference type="FunFam" id="3.30.160.20:FF:000010">
    <property type="entry name" value="Peptide chain release factor 2"/>
    <property type="match status" value="1"/>
</dbReference>
<comment type="subcellular location">
    <subcellularLocation>
        <location evidence="6">Cytoplasm</location>
    </subcellularLocation>
</comment>
<dbReference type="InterPro" id="IPR000352">
    <property type="entry name" value="Pep_chain_release_fac_I"/>
</dbReference>
<comment type="similarity">
    <text evidence="2 6">Belongs to the prokaryotic/mitochondrial release factor family.</text>
</comment>
<dbReference type="NCBIfam" id="TIGR00020">
    <property type="entry name" value="prfB"/>
    <property type="match status" value="1"/>
</dbReference>
<dbReference type="SMART" id="SM00937">
    <property type="entry name" value="PCRF"/>
    <property type="match status" value="1"/>
</dbReference>
<reference evidence="9 10" key="1">
    <citation type="submission" date="2020-01" db="EMBL/GenBank/DDBJ databases">
        <title>Whole-genome sequence of Heliobacterium undosum DSM 13378.</title>
        <authorList>
            <person name="Kyndt J.A."/>
            <person name="Meyer T.E."/>
        </authorList>
    </citation>
    <scope>NUCLEOTIDE SEQUENCE [LARGE SCALE GENOMIC DNA]</scope>
    <source>
        <strain evidence="9 10">DSM 13378</strain>
    </source>
</reference>
<feature type="domain" description="Prokaryotic-type class I peptide chain release factors" evidence="8">
    <location>
        <begin position="243"/>
        <end position="259"/>
    </location>
</feature>
<evidence type="ECO:0000256" key="2">
    <source>
        <dbReference type="ARBA" id="ARBA00010835"/>
    </source>
</evidence>
<evidence type="ECO:0000259" key="8">
    <source>
        <dbReference type="PROSITE" id="PS00745"/>
    </source>
</evidence>
<dbReference type="AlphaFoldDB" id="A0A845L331"/>
<evidence type="ECO:0000256" key="3">
    <source>
        <dbReference type="ARBA" id="ARBA00019192"/>
    </source>
</evidence>
<evidence type="ECO:0000256" key="5">
    <source>
        <dbReference type="ARBA" id="ARBA00022917"/>
    </source>
</evidence>
<keyword evidence="10" id="KW-1185">Reference proteome</keyword>
<dbReference type="Gene3D" id="1.20.58.410">
    <property type="entry name" value="Release factor"/>
    <property type="match status" value="1"/>
</dbReference>
<dbReference type="EMBL" id="WXEY01000005">
    <property type="protein sequence ID" value="MZP29425.1"/>
    <property type="molecule type" value="Genomic_DNA"/>
</dbReference>
<sequence length="367" mass="41628">MFSEVKRELGLLETRLDELRDSLDLAVKEERIAELEQMIQEPSFWDDTEHAQKTMQELTGMKDKVKAYQDLRSHWEDLCVLRELGAEEEDADALAEIEAGIKTITAELDRWHLELLLNGPYDRNNALLTLHAGAGGTEAMDWNEMLLRMYIRWGEKRGYKVDLLDSLPGDEAGMKSATISVAGENAYGYLKGEMGVHRLVRISPFDSSGRRHTSFASLEVLPEVGEDAEIQIRTEDLKVDTYRASGAGGQHVNKTESAVRITHIPTGIVVACQSERSQIQNRATAMRMLQAKLFERQRQEQEAEFNRLKGDQQDIAFGSQIRSYVFHPYNLVKDHRTNTEVGNVYAVMDGELDDFISAYLVWSTKQG</sequence>
<evidence type="ECO:0000256" key="4">
    <source>
        <dbReference type="ARBA" id="ARBA00022481"/>
    </source>
</evidence>
<comment type="function">
    <text evidence="1 6">Peptide chain release factor 2 directs the termination of translation in response to the peptide chain termination codons UGA and UAA.</text>
</comment>
<dbReference type="Gene3D" id="3.30.70.1660">
    <property type="match status" value="1"/>
</dbReference>
<keyword evidence="7" id="KW-0175">Coiled coil</keyword>
<name>A0A845L331_9FIRM</name>
<dbReference type="GO" id="GO:0016149">
    <property type="term" value="F:translation release factor activity, codon specific"/>
    <property type="evidence" value="ECO:0007669"/>
    <property type="project" value="UniProtKB-UniRule"/>
</dbReference>
<feature type="modified residue" description="N5-methylglutamine" evidence="6">
    <location>
        <position position="250"/>
    </location>
</feature>
<accession>A0A845L331</accession>
<dbReference type="RefSeq" id="WP_161256848.1">
    <property type="nucleotide sequence ID" value="NZ_WXEY01000005.1"/>
</dbReference>
<proteinExistence type="inferred from homology"/>
<feature type="coiled-coil region" evidence="7">
    <location>
        <begin position="2"/>
        <end position="36"/>
    </location>
</feature>
<keyword evidence="5 6" id="KW-0648">Protein biosynthesis</keyword>
<dbReference type="Pfam" id="PF00472">
    <property type="entry name" value="RF-1"/>
    <property type="match status" value="1"/>
</dbReference>
<dbReference type="SUPFAM" id="SSF75620">
    <property type="entry name" value="Release factor"/>
    <property type="match status" value="1"/>
</dbReference>
<evidence type="ECO:0000313" key="9">
    <source>
        <dbReference type="EMBL" id="MZP29425.1"/>
    </source>
</evidence>
<dbReference type="Pfam" id="PF03462">
    <property type="entry name" value="PCRF"/>
    <property type="match status" value="1"/>
</dbReference>
<dbReference type="GO" id="GO:0005737">
    <property type="term" value="C:cytoplasm"/>
    <property type="evidence" value="ECO:0007669"/>
    <property type="project" value="UniProtKB-SubCell"/>
</dbReference>
<keyword evidence="4 6" id="KW-0488">Methylation</keyword>
<dbReference type="Proteomes" id="UP000463470">
    <property type="component" value="Unassembled WGS sequence"/>
</dbReference>
<comment type="caution">
    <text evidence="9">The sequence shown here is derived from an EMBL/GenBank/DDBJ whole genome shotgun (WGS) entry which is preliminary data.</text>
</comment>
<evidence type="ECO:0000256" key="7">
    <source>
        <dbReference type="SAM" id="Coils"/>
    </source>
</evidence>
<organism evidence="9 10">
    <name type="scientific">Heliomicrobium undosum</name>
    <dbReference type="NCBI Taxonomy" id="121734"/>
    <lineage>
        <taxon>Bacteria</taxon>
        <taxon>Bacillati</taxon>
        <taxon>Bacillota</taxon>
        <taxon>Clostridia</taxon>
        <taxon>Eubacteriales</taxon>
        <taxon>Heliobacteriaceae</taxon>
        <taxon>Heliomicrobium</taxon>
    </lineage>
</organism>
<dbReference type="InterPro" id="IPR004374">
    <property type="entry name" value="PrfB"/>
</dbReference>
<dbReference type="HAMAP" id="MF_00094">
    <property type="entry name" value="Rel_fac_2"/>
    <property type="match status" value="1"/>
</dbReference>
<protein>
    <recommendedName>
        <fullName evidence="3 6">Peptide chain release factor 2</fullName>
        <shortName evidence="6">RF-2</shortName>
    </recommendedName>
</protein>
<comment type="PTM">
    <text evidence="6">Methylated by PrmC. Methylation increases the termination efficiency of RF2.</text>
</comment>
<dbReference type="PANTHER" id="PTHR43116:SF3">
    <property type="entry name" value="CLASS I PEPTIDE CHAIN RELEASE FACTOR"/>
    <property type="match status" value="1"/>
</dbReference>
<dbReference type="OrthoDB" id="9806673at2"/>
<evidence type="ECO:0000256" key="6">
    <source>
        <dbReference type="HAMAP-Rule" id="MF_00094"/>
    </source>
</evidence>
<dbReference type="InterPro" id="IPR045853">
    <property type="entry name" value="Pep_chain_release_fac_I_sf"/>
</dbReference>
<evidence type="ECO:0000256" key="1">
    <source>
        <dbReference type="ARBA" id="ARBA00002613"/>
    </source>
</evidence>
<dbReference type="PROSITE" id="PS00745">
    <property type="entry name" value="RF_PROK_I"/>
    <property type="match status" value="1"/>
</dbReference>
<dbReference type="Gene3D" id="3.30.160.20">
    <property type="match status" value="1"/>
</dbReference>
<evidence type="ECO:0000313" key="10">
    <source>
        <dbReference type="Proteomes" id="UP000463470"/>
    </source>
</evidence>